<feature type="region of interest" description="Disordered" evidence="1">
    <location>
        <begin position="1"/>
        <end position="58"/>
    </location>
</feature>
<feature type="non-terminal residue" evidence="2">
    <location>
        <position position="1"/>
    </location>
</feature>
<keyword evidence="3" id="KW-1185">Reference proteome</keyword>
<evidence type="ECO:0000256" key="1">
    <source>
        <dbReference type="SAM" id="MobiDB-lite"/>
    </source>
</evidence>
<dbReference type="Proteomes" id="UP000265520">
    <property type="component" value="Unassembled WGS sequence"/>
</dbReference>
<sequence>IKNRGGRWLPAVGEPPPTTAPATGPPPSVAGKSGFRRRPPPSHLSVKENFDTHPLTEF</sequence>
<comment type="caution">
    <text evidence="2">The sequence shown here is derived from an EMBL/GenBank/DDBJ whole genome shotgun (WGS) entry which is preliminary data.</text>
</comment>
<dbReference type="AlphaFoldDB" id="A0A392UPG1"/>
<reference evidence="2 3" key="1">
    <citation type="journal article" date="2018" name="Front. Plant Sci.">
        <title>Red Clover (Trifolium pratense) and Zigzag Clover (T. medium) - A Picture of Genomic Similarities and Differences.</title>
        <authorList>
            <person name="Dluhosova J."/>
            <person name="Istvanek J."/>
            <person name="Nedelnik J."/>
            <person name="Repkova J."/>
        </authorList>
    </citation>
    <scope>NUCLEOTIDE SEQUENCE [LARGE SCALE GENOMIC DNA]</scope>
    <source>
        <strain evidence="3">cv. 10/8</strain>
        <tissue evidence="2">Leaf</tissue>
    </source>
</reference>
<protein>
    <submittedName>
        <fullName evidence="2">Uncharacterized protein</fullName>
    </submittedName>
</protein>
<proteinExistence type="predicted"/>
<evidence type="ECO:0000313" key="3">
    <source>
        <dbReference type="Proteomes" id="UP000265520"/>
    </source>
</evidence>
<organism evidence="2 3">
    <name type="scientific">Trifolium medium</name>
    <dbReference type="NCBI Taxonomy" id="97028"/>
    <lineage>
        <taxon>Eukaryota</taxon>
        <taxon>Viridiplantae</taxon>
        <taxon>Streptophyta</taxon>
        <taxon>Embryophyta</taxon>
        <taxon>Tracheophyta</taxon>
        <taxon>Spermatophyta</taxon>
        <taxon>Magnoliopsida</taxon>
        <taxon>eudicotyledons</taxon>
        <taxon>Gunneridae</taxon>
        <taxon>Pentapetalae</taxon>
        <taxon>rosids</taxon>
        <taxon>fabids</taxon>
        <taxon>Fabales</taxon>
        <taxon>Fabaceae</taxon>
        <taxon>Papilionoideae</taxon>
        <taxon>50 kb inversion clade</taxon>
        <taxon>NPAAA clade</taxon>
        <taxon>Hologalegina</taxon>
        <taxon>IRL clade</taxon>
        <taxon>Trifolieae</taxon>
        <taxon>Trifolium</taxon>
    </lineage>
</organism>
<feature type="compositionally biased region" description="Pro residues" evidence="1">
    <location>
        <begin position="13"/>
        <end position="28"/>
    </location>
</feature>
<feature type="compositionally biased region" description="Basic and acidic residues" evidence="1">
    <location>
        <begin position="45"/>
        <end position="58"/>
    </location>
</feature>
<name>A0A392UPG1_9FABA</name>
<accession>A0A392UPG1</accession>
<evidence type="ECO:0000313" key="2">
    <source>
        <dbReference type="EMBL" id="MCI75332.1"/>
    </source>
</evidence>
<dbReference type="EMBL" id="LXQA010880263">
    <property type="protein sequence ID" value="MCI75332.1"/>
    <property type="molecule type" value="Genomic_DNA"/>
</dbReference>